<dbReference type="GO" id="GO:0000155">
    <property type="term" value="F:phosphorelay sensor kinase activity"/>
    <property type="evidence" value="ECO:0007669"/>
    <property type="project" value="InterPro"/>
</dbReference>
<keyword evidence="15" id="KW-1133">Transmembrane helix</keyword>
<dbReference type="InterPro" id="IPR036097">
    <property type="entry name" value="HisK_dim/P_sf"/>
</dbReference>
<feature type="modified residue" description="Phosphohistidine" evidence="12">
    <location>
        <position position="1058"/>
    </location>
</feature>
<dbReference type="Pfam" id="PF00512">
    <property type="entry name" value="HisKA"/>
    <property type="match status" value="1"/>
</dbReference>
<dbReference type="PROSITE" id="PS50109">
    <property type="entry name" value="HIS_KIN"/>
    <property type="match status" value="1"/>
</dbReference>
<feature type="domain" description="HPt" evidence="19">
    <location>
        <begin position="1019"/>
        <end position="1111"/>
    </location>
</feature>
<dbReference type="RefSeq" id="WP_074928300.1">
    <property type="nucleotide sequence ID" value="NZ_FOWR01000038.1"/>
</dbReference>
<dbReference type="SUPFAM" id="SSF55874">
    <property type="entry name" value="ATPase domain of HSP90 chaperone/DNA topoisomerase II/histidine kinase"/>
    <property type="match status" value="1"/>
</dbReference>
<feature type="domain" description="HAMP" evidence="18">
    <location>
        <begin position="341"/>
        <end position="394"/>
    </location>
</feature>
<feature type="region of interest" description="Disordered" evidence="14">
    <location>
        <begin position="942"/>
        <end position="1005"/>
    </location>
</feature>
<keyword evidence="7 20" id="KW-0418">Kinase</keyword>
<dbReference type="EC" id="2.7.13.3" evidence="3"/>
<dbReference type="InterPro" id="IPR003661">
    <property type="entry name" value="HisK_dim/P_dom"/>
</dbReference>
<dbReference type="FunFam" id="3.30.565.10:FF:000010">
    <property type="entry name" value="Sensor histidine kinase RcsC"/>
    <property type="match status" value="1"/>
</dbReference>
<dbReference type="Pfam" id="PF01627">
    <property type="entry name" value="Hpt"/>
    <property type="match status" value="1"/>
</dbReference>
<dbReference type="EMBL" id="FOWR01000038">
    <property type="protein sequence ID" value="SFQ06789.1"/>
    <property type="molecule type" value="Genomic_DNA"/>
</dbReference>
<dbReference type="PROSITE" id="PS50110">
    <property type="entry name" value="RESPONSE_REGULATORY"/>
    <property type="match status" value="1"/>
</dbReference>
<dbReference type="Gene3D" id="3.30.565.10">
    <property type="entry name" value="Histidine kinase-like ATPase, C-terminal domain"/>
    <property type="match status" value="1"/>
</dbReference>
<dbReference type="CDD" id="cd00088">
    <property type="entry name" value="HPT"/>
    <property type="match status" value="1"/>
</dbReference>
<dbReference type="InterPro" id="IPR011006">
    <property type="entry name" value="CheY-like_superfamily"/>
</dbReference>
<dbReference type="CDD" id="cd17546">
    <property type="entry name" value="REC_hyHK_CKI1_RcsC-like"/>
    <property type="match status" value="1"/>
</dbReference>
<evidence type="ECO:0000256" key="9">
    <source>
        <dbReference type="ARBA" id="ARBA00023012"/>
    </source>
</evidence>
<dbReference type="Gene3D" id="3.40.50.2300">
    <property type="match status" value="1"/>
</dbReference>
<evidence type="ECO:0000313" key="20">
    <source>
        <dbReference type="EMBL" id="SFQ06789.1"/>
    </source>
</evidence>
<proteinExistence type="predicted"/>
<evidence type="ECO:0000259" key="19">
    <source>
        <dbReference type="PROSITE" id="PS50894"/>
    </source>
</evidence>
<comment type="subunit">
    <text evidence="10">At low DSF concentrations, interacts with RpfF.</text>
</comment>
<evidence type="ECO:0000256" key="4">
    <source>
        <dbReference type="ARBA" id="ARBA00022553"/>
    </source>
</evidence>
<dbReference type="PROSITE" id="PS50894">
    <property type="entry name" value="HPT"/>
    <property type="match status" value="1"/>
</dbReference>
<evidence type="ECO:0000256" key="11">
    <source>
        <dbReference type="ARBA" id="ARBA00068150"/>
    </source>
</evidence>
<dbReference type="PROSITE" id="PS50885">
    <property type="entry name" value="HAMP"/>
    <property type="match status" value="1"/>
</dbReference>
<accession>A0A1I5VH42</accession>
<dbReference type="InterPro" id="IPR003594">
    <property type="entry name" value="HATPase_dom"/>
</dbReference>
<evidence type="ECO:0000256" key="10">
    <source>
        <dbReference type="ARBA" id="ARBA00064003"/>
    </source>
</evidence>
<dbReference type="AlphaFoldDB" id="A0A1I5VH42"/>
<dbReference type="InterPro" id="IPR004358">
    <property type="entry name" value="Sig_transdc_His_kin-like_C"/>
</dbReference>
<keyword evidence="4 13" id="KW-0597">Phosphoprotein</keyword>
<evidence type="ECO:0000259" key="17">
    <source>
        <dbReference type="PROSITE" id="PS50110"/>
    </source>
</evidence>
<keyword evidence="15" id="KW-0472">Membrane</keyword>
<feature type="compositionally biased region" description="Polar residues" evidence="14">
    <location>
        <begin position="968"/>
        <end position="983"/>
    </location>
</feature>
<dbReference type="Gene3D" id="1.20.120.160">
    <property type="entry name" value="HPT domain"/>
    <property type="match status" value="1"/>
</dbReference>
<dbReference type="SUPFAM" id="SSF158472">
    <property type="entry name" value="HAMP domain-like"/>
    <property type="match status" value="1"/>
</dbReference>
<evidence type="ECO:0000256" key="6">
    <source>
        <dbReference type="ARBA" id="ARBA00022741"/>
    </source>
</evidence>
<dbReference type="PANTHER" id="PTHR45339:SF5">
    <property type="entry name" value="HISTIDINE KINASE"/>
    <property type="match status" value="1"/>
</dbReference>
<evidence type="ECO:0000259" key="18">
    <source>
        <dbReference type="PROSITE" id="PS50885"/>
    </source>
</evidence>
<dbReference type="SMART" id="SM00388">
    <property type="entry name" value="HisKA"/>
    <property type="match status" value="1"/>
</dbReference>
<dbReference type="OrthoDB" id="9810730at2"/>
<name>A0A1I5VH42_9GAMM</name>
<dbReference type="InterPro" id="IPR036890">
    <property type="entry name" value="HATPase_C_sf"/>
</dbReference>
<keyword evidence="9" id="KW-0902">Two-component regulatory system</keyword>
<dbReference type="InterPro" id="IPR008207">
    <property type="entry name" value="Sig_transdc_His_kin_Hpt_dom"/>
</dbReference>
<dbReference type="CDD" id="cd00082">
    <property type="entry name" value="HisKA"/>
    <property type="match status" value="1"/>
</dbReference>
<feature type="compositionally biased region" description="Polar residues" evidence="14">
    <location>
        <begin position="944"/>
        <end position="962"/>
    </location>
</feature>
<dbReference type="SMART" id="SM00448">
    <property type="entry name" value="REC"/>
    <property type="match status" value="1"/>
</dbReference>
<reference evidence="20 21" key="1">
    <citation type="submission" date="2016-10" db="EMBL/GenBank/DDBJ databases">
        <authorList>
            <person name="de Groot N.N."/>
        </authorList>
    </citation>
    <scope>NUCLEOTIDE SEQUENCE [LARGE SCALE GENOMIC DNA]</scope>
    <source>
        <strain evidence="20 21">DSM 15893</strain>
    </source>
</reference>
<comment type="catalytic activity">
    <reaction evidence="1">
        <text>ATP + protein L-histidine = ADP + protein N-phospho-L-histidine.</text>
        <dbReference type="EC" id="2.7.13.3"/>
    </reaction>
</comment>
<dbReference type="InterPro" id="IPR036641">
    <property type="entry name" value="HPT_dom_sf"/>
</dbReference>
<dbReference type="SUPFAM" id="SSF52172">
    <property type="entry name" value="CheY-like"/>
    <property type="match status" value="1"/>
</dbReference>
<feature type="domain" description="Response regulatory" evidence="17">
    <location>
        <begin position="814"/>
        <end position="932"/>
    </location>
</feature>
<dbReference type="SMART" id="SM00387">
    <property type="entry name" value="HATPase_c"/>
    <property type="match status" value="1"/>
</dbReference>
<evidence type="ECO:0000256" key="2">
    <source>
        <dbReference type="ARBA" id="ARBA00004370"/>
    </source>
</evidence>
<protein>
    <recommendedName>
        <fullName evidence="11">Sensory/regulatory protein RpfC</fullName>
        <ecNumber evidence="3">2.7.13.3</ecNumber>
    </recommendedName>
</protein>
<feature type="compositionally biased region" description="Low complexity" evidence="14">
    <location>
        <begin position="984"/>
        <end position="997"/>
    </location>
</feature>
<dbReference type="PRINTS" id="PR00344">
    <property type="entry name" value="BCTRLSENSOR"/>
</dbReference>
<dbReference type="Pfam" id="PF00672">
    <property type="entry name" value="HAMP"/>
    <property type="match status" value="1"/>
</dbReference>
<evidence type="ECO:0000256" key="3">
    <source>
        <dbReference type="ARBA" id="ARBA00012438"/>
    </source>
</evidence>
<keyword evidence="15" id="KW-0812">Transmembrane</keyword>
<keyword evidence="6" id="KW-0547">Nucleotide-binding</keyword>
<keyword evidence="8" id="KW-0067">ATP-binding</keyword>
<dbReference type="GO" id="GO:0005524">
    <property type="term" value="F:ATP binding"/>
    <property type="evidence" value="ECO:0007669"/>
    <property type="project" value="UniProtKB-KW"/>
</dbReference>
<organism evidence="20 21">
    <name type="scientific">Enterovibrio norvegicus DSM 15893</name>
    <dbReference type="NCBI Taxonomy" id="1121869"/>
    <lineage>
        <taxon>Bacteria</taxon>
        <taxon>Pseudomonadati</taxon>
        <taxon>Pseudomonadota</taxon>
        <taxon>Gammaproteobacteria</taxon>
        <taxon>Vibrionales</taxon>
        <taxon>Vibrionaceae</taxon>
        <taxon>Enterovibrio</taxon>
    </lineage>
</organism>
<feature type="modified residue" description="4-aspartylphosphate" evidence="13">
    <location>
        <position position="863"/>
    </location>
</feature>
<dbReference type="Proteomes" id="UP000182692">
    <property type="component" value="Unassembled WGS sequence"/>
</dbReference>
<feature type="transmembrane region" description="Helical" evidence="15">
    <location>
        <begin position="21"/>
        <end position="43"/>
    </location>
</feature>
<evidence type="ECO:0000256" key="5">
    <source>
        <dbReference type="ARBA" id="ARBA00022679"/>
    </source>
</evidence>
<dbReference type="Gene3D" id="1.10.287.130">
    <property type="match status" value="1"/>
</dbReference>
<dbReference type="Pfam" id="PF02518">
    <property type="entry name" value="HATPase_c"/>
    <property type="match status" value="1"/>
</dbReference>
<dbReference type="InterPro" id="IPR001789">
    <property type="entry name" value="Sig_transdc_resp-reg_receiver"/>
</dbReference>
<evidence type="ECO:0000256" key="15">
    <source>
        <dbReference type="SAM" id="Phobius"/>
    </source>
</evidence>
<dbReference type="SUPFAM" id="SSF47384">
    <property type="entry name" value="Homodimeric domain of signal transducing histidine kinase"/>
    <property type="match status" value="1"/>
</dbReference>
<feature type="domain" description="Histidine kinase" evidence="16">
    <location>
        <begin position="419"/>
        <end position="649"/>
    </location>
</feature>
<sequence>MTDQNIQRANQFPFSKSIVGKVGLIMAAMTLTAMLLSVSTYVMHDNASTDTTNTSRLEIPSALLSVSMLRYAGEMNRSMLSYALGSSASLDTYYRNKNQFEVSLEELKKIHGTKSGNLQRIEDVYQSLYQQIRTEVIEQYNPKREAWALDEKRYISTTIVTELDRKISALASKDDTNGGLSEEDRQHYLWLLREQTDDMRSSLFFYLSGEAFKRERFERNKQSFQEYLALLQDNAGSTGEKEKLQDISIIYQAFYSRIESVFDSYNPYSKQHAIESLKIISTEEYKVLETALTEFSRETSFRAANSMASLHKVLKTNQLSFFALFGVMTLVSIVLTVYIYKRVTLPIARLADTMLKLSDGNTEIPILYKERPDEVGQISHALSSFRDHIISRNQAREQLLYQKERAESASKAKAQFLAAMSHEIRTPMNGVIGMIDILRRSNLDSTQKGVANTVRESALSLLSIINDILDFSRIEAGKMRIDEVPLSIRHITEQVMDNLTTEANEKNVSLMLFVDPQVPSSLLGDPTRIKQILFNLIGNGIKFSGGQPHVGEVQVWIKSDADTINDKGKSVVPISIEIKDNGIGISADKLESIFKPFTQAEYSTTRRYGGSGLGLAISKNIISLLGGSIDARSEEGIGSTFYVDIKLPHSNTINVPDDSNMLLLTEAAKTLNNVVCLNTLENGPLKTSIDSYLDNMNIRSQTVSLDVLHQHKLVGSNKDTKFVIICRDYMQAKQLTAPFITASNNIRYLELDMSLPVHRYEGKDVFAIYASPIKLSMLLSGLRICIGLESPDYPVVDTSGREAFIERVSEHRGTVLVAEDNITNQTVIEKQLTYLGYKVVMTADGQDALRAYRQQPFTLVITDCHMPNMDGYELTRSIRVIQKERNEFVPIIALTANALVGEAERCIETGMNDFIAKPVEMDVIQKVLNKWRLQSRPTDEHLSMANSDSYVDGGLTQTPSDTSHADQAEQQAHATQQMPSNHHTSTASTNIISSSDTPPQNIAPMELDPSVLKKLFWGDKATYDEVLGEFQKHCIPELQEMANALPPYDYNALKDTAHKLKTSSRSIGARDLSDTCKSLEIAASEQNIDVEELVKKMGAQLLACTDAVNVKREFLAAELQQDKIKAS</sequence>
<dbReference type="GeneID" id="35873134"/>
<dbReference type="CDD" id="cd06225">
    <property type="entry name" value="HAMP"/>
    <property type="match status" value="1"/>
</dbReference>
<dbReference type="SMART" id="SM00304">
    <property type="entry name" value="HAMP"/>
    <property type="match status" value="1"/>
</dbReference>
<dbReference type="Pfam" id="PF00072">
    <property type="entry name" value="Response_reg"/>
    <property type="match status" value="1"/>
</dbReference>
<comment type="subcellular location">
    <subcellularLocation>
        <location evidence="2">Membrane</location>
    </subcellularLocation>
</comment>
<evidence type="ECO:0000256" key="1">
    <source>
        <dbReference type="ARBA" id="ARBA00000085"/>
    </source>
</evidence>
<dbReference type="FunFam" id="1.10.287.130:FF:000002">
    <property type="entry name" value="Two-component osmosensing histidine kinase"/>
    <property type="match status" value="1"/>
</dbReference>
<dbReference type="CDD" id="cd16922">
    <property type="entry name" value="HATPase_EvgS-ArcB-TorS-like"/>
    <property type="match status" value="1"/>
</dbReference>
<dbReference type="STRING" id="1121869.SAMN03084138_03944"/>
<keyword evidence="5" id="KW-0808">Transferase</keyword>
<evidence type="ECO:0000256" key="7">
    <source>
        <dbReference type="ARBA" id="ARBA00022777"/>
    </source>
</evidence>
<dbReference type="InterPro" id="IPR003660">
    <property type="entry name" value="HAMP_dom"/>
</dbReference>
<dbReference type="PANTHER" id="PTHR45339">
    <property type="entry name" value="HYBRID SIGNAL TRANSDUCTION HISTIDINE KINASE J"/>
    <property type="match status" value="1"/>
</dbReference>
<evidence type="ECO:0000256" key="14">
    <source>
        <dbReference type="SAM" id="MobiDB-lite"/>
    </source>
</evidence>
<evidence type="ECO:0000256" key="12">
    <source>
        <dbReference type="PROSITE-ProRule" id="PRU00110"/>
    </source>
</evidence>
<feature type="transmembrane region" description="Helical" evidence="15">
    <location>
        <begin position="319"/>
        <end position="340"/>
    </location>
</feature>
<evidence type="ECO:0000313" key="21">
    <source>
        <dbReference type="Proteomes" id="UP000182692"/>
    </source>
</evidence>
<evidence type="ECO:0000256" key="13">
    <source>
        <dbReference type="PROSITE-ProRule" id="PRU00169"/>
    </source>
</evidence>
<dbReference type="GO" id="GO:0005886">
    <property type="term" value="C:plasma membrane"/>
    <property type="evidence" value="ECO:0007669"/>
    <property type="project" value="UniProtKB-SubCell"/>
</dbReference>
<dbReference type="InterPro" id="IPR005467">
    <property type="entry name" value="His_kinase_dom"/>
</dbReference>
<evidence type="ECO:0000259" key="16">
    <source>
        <dbReference type="PROSITE" id="PS50109"/>
    </source>
</evidence>
<gene>
    <name evidence="20" type="ORF">SAMN03084138_03944</name>
</gene>
<dbReference type="SUPFAM" id="SSF47226">
    <property type="entry name" value="Histidine-containing phosphotransfer domain, HPT domain"/>
    <property type="match status" value="1"/>
</dbReference>
<evidence type="ECO:0000256" key="8">
    <source>
        <dbReference type="ARBA" id="ARBA00022840"/>
    </source>
</evidence>
<dbReference type="Gene3D" id="6.10.340.10">
    <property type="match status" value="1"/>
</dbReference>